<dbReference type="Proteomes" id="UP001152467">
    <property type="component" value="Unassembled WGS sequence"/>
</dbReference>
<evidence type="ECO:0000313" key="2">
    <source>
        <dbReference type="Proteomes" id="UP001152467"/>
    </source>
</evidence>
<keyword evidence="2" id="KW-1185">Reference proteome</keyword>
<dbReference type="AlphaFoldDB" id="A0A9W4QVP0"/>
<organism evidence="1 2">
    <name type="scientific">Pseudoalteromonas holothuriae</name>
    <dbReference type="NCBI Taxonomy" id="2963714"/>
    <lineage>
        <taxon>Bacteria</taxon>
        <taxon>Pseudomonadati</taxon>
        <taxon>Pseudomonadota</taxon>
        <taxon>Gammaproteobacteria</taxon>
        <taxon>Alteromonadales</taxon>
        <taxon>Pseudoalteromonadaceae</taxon>
        <taxon>Pseudoalteromonas</taxon>
    </lineage>
</organism>
<name>A0A9W4QVP0_9GAMM</name>
<comment type="caution">
    <text evidence="1">The sequence shown here is derived from an EMBL/GenBank/DDBJ whole genome shotgun (WGS) entry which is preliminary data.</text>
</comment>
<protein>
    <recommendedName>
        <fullName evidence="3">Apea-like HEPN domain-containing protein</fullName>
    </recommendedName>
</protein>
<gene>
    <name evidence="1" type="ORF">PSECIP111854_01452</name>
</gene>
<accession>A0A9W4QVP0</accession>
<proteinExistence type="predicted"/>
<evidence type="ECO:0000313" key="1">
    <source>
        <dbReference type="EMBL" id="CAH9054819.1"/>
    </source>
</evidence>
<dbReference type="RefSeq" id="WP_261626125.1">
    <property type="nucleotide sequence ID" value="NZ_CAMAPC010000004.1"/>
</dbReference>
<dbReference type="EMBL" id="CAMAPC010000004">
    <property type="protein sequence ID" value="CAH9054819.1"/>
    <property type="molecule type" value="Genomic_DNA"/>
</dbReference>
<reference evidence="1" key="1">
    <citation type="submission" date="2022-07" db="EMBL/GenBank/DDBJ databases">
        <authorList>
            <person name="Criscuolo A."/>
        </authorList>
    </citation>
    <scope>NUCLEOTIDE SEQUENCE</scope>
    <source>
        <strain evidence="1">CIP111854</strain>
    </source>
</reference>
<evidence type="ECO:0008006" key="3">
    <source>
        <dbReference type="Google" id="ProtNLM"/>
    </source>
</evidence>
<sequence>MAKSKWTDSASVNEVLSRVEKLKLKAGQQCGQIITKKSFKSAFNSNGFDNYLMLLKELVRFDSEVPDAVKEQILHDAIWHAADMEQLQSGFIGGQIKRLEAEYLAQITKKYYLITAVSITGLKNKRMIKTPKSVITISKHFPKKFKNSYDFQQVQSMYPRINQKCYSWVTIEVCAKCVHAATELALEQLDYWRGIFNIFFNRNYTRTSFRKPAPINKITKYPYHSLHMENGDKASPFYWFDPNFSYETSSLDVSQSYDQAKSFYQKKSTDIDICGSRNFFIEILNRYCSSLDTSDMNSSFLAMWSLLESLTFTGKENYHVTIARTLILFKDKFQLSLELEILRKKRNMAIHNGRQFKEAEKYAYQLMNIIHEYIFFLIGAIRKSKSTEQLESVLDLPPDKAKLLKARQQLEGEIEKLDLLNSLIKIED</sequence>